<dbReference type="AlphaFoldDB" id="A0A7M2T2Q1"/>
<dbReference type="Proteomes" id="UP000594008">
    <property type="component" value="Chromosome"/>
</dbReference>
<keyword evidence="2" id="KW-1185">Reference proteome</keyword>
<reference evidence="1 2" key="1">
    <citation type="submission" date="2020-10" db="EMBL/GenBank/DDBJ databases">
        <title>Streptomyces chromofuscus complate genome analysis.</title>
        <authorList>
            <person name="Anwar N."/>
        </authorList>
    </citation>
    <scope>NUCLEOTIDE SEQUENCE [LARGE SCALE GENOMIC DNA]</scope>
    <source>
        <strain evidence="1 2">DSM 40273</strain>
    </source>
</reference>
<gene>
    <name evidence="1" type="ORF">IPT68_24710</name>
</gene>
<dbReference type="KEGG" id="schf:IPT68_24710"/>
<organism evidence="1 2">
    <name type="scientific">Streptomyces chromofuscus</name>
    <dbReference type="NCBI Taxonomy" id="42881"/>
    <lineage>
        <taxon>Bacteria</taxon>
        <taxon>Bacillati</taxon>
        <taxon>Actinomycetota</taxon>
        <taxon>Actinomycetes</taxon>
        <taxon>Kitasatosporales</taxon>
        <taxon>Streptomycetaceae</taxon>
        <taxon>Streptomyces</taxon>
    </lineage>
</organism>
<sequence length="115" mass="12741">MDLSEEGEALNPEWAEVGNNNVNGILHGCRDASPVAERFVQAGWRSRASSWNGYEVGTRWCEVELDPVDGPDVLLNGVVDPRRLDDLAGLLHRFGLTYSLELYDGDGTLVREIRA</sequence>
<evidence type="ECO:0000313" key="1">
    <source>
        <dbReference type="EMBL" id="QOV42967.1"/>
    </source>
</evidence>
<name>A0A7M2T2Q1_STRCW</name>
<accession>A0A7M2T2Q1</accession>
<proteinExistence type="predicted"/>
<dbReference type="EMBL" id="CP063374">
    <property type="protein sequence ID" value="QOV42967.1"/>
    <property type="molecule type" value="Genomic_DNA"/>
</dbReference>
<evidence type="ECO:0000313" key="2">
    <source>
        <dbReference type="Proteomes" id="UP000594008"/>
    </source>
</evidence>
<dbReference type="RefSeq" id="WP_189696556.1">
    <property type="nucleotide sequence ID" value="NZ_BMTA01000002.1"/>
</dbReference>
<protein>
    <submittedName>
        <fullName evidence="1">Uncharacterized protein</fullName>
    </submittedName>
</protein>